<dbReference type="Gene3D" id="3.30.200.20">
    <property type="entry name" value="Phosphorylase Kinase, domain 1"/>
    <property type="match status" value="1"/>
</dbReference>
<evidence type="ECO:0000256" key="7">
    <source>
        <dbReference type="RuleBase" id="RU000304"/>
    </source>
</evidence>
<evidence type="ECO:0000256" key="3">
    <source>
        <dbReference type="ARBA" id="ARBA00022741"/>
    </source>
</evidence>
<keyword evidence="12" id="KW-1185">Reference proteome</keyword>
<comment type="similarity">
    <text evidence="7">Belongs to the protein kinase superfamily.</text>
</comment>
<dbReference type="Pfam" id="PF07714">
    <property type="entry name" value="PK_Tyr_Ser-Thr"/>
    <property type="match status" value="1"/>
</dbReference>
<feature type="compositionally biased region" description="Basic and acidic residues" evidence="8">
    <location>
        <begin position="7"/>
        <end position="20"/>
    </location>
</feature>
<keyword evidence="5 6" id="KW-0067">ATP-binding</keyword>
<keyword evidence="1 7" id="KW-0723">Serine/threonine-protein kinase</keyword>
<feature type="domain" description="Protein kinase" evidence="10">
    <location>
        <begin position="121"/>
        <end position="410"/>
    </location>
</feature>
<dbReference type="InterPro" id="IPR052059">
    <property type="entry name" value="CR_Ser/Thr_kinase"/>
</dbReference>
<dbReference type="PANTHER" id="PTHR47973">
    <property type="entry name" value="CYSTEINE-RICH RECEPTOR-LIKE PROTEIN KINASE 3"/>
    <property type="match status" value="1"/>
</dbReference>
<dbReference type="SUPFAM" id="SSF56112">
    <property type="entry name" value="Protein kinase-like (PK-like)"/>
    <property type="match status" value="1"/>
</dbReference>
<reference evidence="11 12" key="1">
    <citation type="journal article" date="2022" name="Nat. Plants">
        <title>Genomes of leafy and leafless Platanthera orchids illuminate the evolution of mycoheterotrophy.</title>
        <authorList>
            <person name="Li M.H."/>
            <person name="Liu K.W."/>
            <person name="Li Z."/>
            <person name="Lu H.C."/>
            <person name="Ye Q.L."/>
            <person name="Zhang D."/>
            <person name="Wang J.Y."/>
            <person name="Li Y.F."/>
            <person name="Zhong Z.M."/>
            <person name="Liu X."/>
            <person name="Yu X."/>
            <person name="Liu D.K."/>
            <person name="Tu X.D."/>
            <person name="Liu B."/>
            <person name="Hao Y."/>
            <person name="Liao X.Y."/>
            <person name="Jiang Y.T."/>
            <person name="Sun W.H."/>
            <person name="Chen J."/>
            <person name="Chen Y.Q."/>
            <person name="Ai Y."/>
            <person name="Zhai J.W."/>
            <person name="Wu S.S."/>
            <person name="Zhou Z."/>
            <person name="Hsiao Y.Y."/>
            <person name="Wu W.L."/>
            <person name="Chen Y.Y."/>
            <person name="Lin Y.F."/>
            <person name="Hsu J.L."/>
            <person name="Li C.Y."/>
            <person name="Wang Z.W."/>
            <person name="Zhao X."/>
            <person name="Zhong W.Y."/>
            <person name="Ma X.K."/>
            <person name="Ma L."/>
            <person name="Huang J."/>
            <person name="Chen G.Z."/>
            <person name="Huang M.Z."/>
            <person name="Huang L."/>
            <person name="Peng D.H."/>
            <person name="Luo Y.B."/>
            <person name="Zou S.Q."/>
            <person name="Chen S.P."/>
            <person name="Lan S."/>
            <person name="Tsai W.C."/>
            <person name="Van de Peer Y."/>
            <person name="Liu Z.J."/>
        </authorList>
    </citation>
    <scope>NUCLEOTIDE SEQUENCE [LARGE SCALE GENOMIC DNA]</scope>
    <source>
        <strain evidence="11">Lor288</strain>
    </source>
</reference>
<keyword evidence="9" id="KW-0812">Transmembrane</keyword>
<accession>A0ABR2MU36</accession>
<dbReference type="InterPro" id="IPR017441">
    <property type="entry name" value="Protein_kinase_ATP_BS"/>
</dbReference>
<comment type="caution">
    <text evidence="11">The sequence shown here is derived from an EMBL/GenBank/DDBJ whole genome shotgun (WGS) entry which is preliminary data.</text>
</comment>
<dbReference type="PROSITE" id="PS00107">
    <property type="entry name" value="PROTEIN_KINASE_ATP"/>
    <property type="match status" value="1"/>
</dbReference>
<feature type="region of interest" description="Disordered" evidence="8">
    <location>
        <begin position="398"/>
        <end position="422"/>
    </location>
</feature>
<evidence type="ECO:0000259" key="10">
    <source>
        <dbReference type="PROSITE" id="PS50011"/>
    </source>
</evidence>
<dbReference type="InterPro" id="IPR001245">
    <property type="entry name" value="Ser-Thr/Tyr_kinase_cat_dom"/>
</dbReference>
<keyword evidence="2" id="KW-0808">Transferase</keyword>
<dbReference type="Proteomes" id="UP001412067">
    <property type="component" value="Unassembled WGS sequence"/>
</dbReference>
<dbReference type="SMART" id="SM00220">
    <property type="entry name" value="S_TKc"/>
    <property type="match status" value="1"/>
</dbReference>
<feature type="transmembrane region" description="Helical" evidence="9">
    <location>
        <begin position="58"/>
        <end position="79"/>
    </location>
</feature>
<evidence type="ECO:0000256" key="5">
    <source>
        <dbReference type="ARBA" id="ARBA00022840"/>
    </source>
</evidence>
<dbReference type="EMBL" id="JBBWWR010000004">
    <property type="protein sequence ID" value="KAK8967693.1"/>
    <property type="molecule type" value="Genomic_DNA"/>
</dbReference>
<dbReference type="PROSITE" id="PS00108">
    <property type="entry name" value="PROTEIN_KINASE_ST"/>
    <property type="match status" value="1"/>
</dbReference>
<evidence type="ECO:0000256" key="6">
    <source>
        <dbReference type="PROSITE-ProRule" id="PRU10141"/>
    </source>
</evidence>
<keyword evidence="3 6" id="KW-0547">Nucleotide-binding</keyword>
<evidence type="ECO:0000256" key="8">
    <source>
        <dbReference type="SAM" id="MobiDB-lite"/>
    </source>
</evidence>
<feature type="binding site" evidence="6">
    <location>
        <position position="149"/>
    </location>
    <ligand>
        <name>ATP</name>
        <dbReference type="ChEBI" id="CHEBI:30616"/>
    </ligand>
</feature>
<dbReference type="InterPro" id="IPR008271">
    <property type="entry name" value="Ser/Thr_kinase_AS"/>
</dbReference>
<feature type="region of interest" description="Disordered" evidence="8">
    <location>
        <begin position="1"/>
        <end position="20"/>
    </location>
</feature>
<dbReference type="InterPro" id="IPR011009">
    <property type="entry name" value="Kinase-like_dom_sf"/>
</dbReference>
<gene>
    <name evidence="11" type="primary">CRK3</name>
    <name evidence="11" type="ORF">KSP40_PGU007333</name>
</gene>
<proteinExistence type="inferred from homology"/>
<keyword evidence="9" id="KW-0472">Membrane</keyword>
<dbReference type="CDD" id="cd14066">
    <property type="entry name" value="STKc_IRAK"/>
    <property type="match status" value="1"/>
</dbReference>
<organism evidence="11 12">
    <name type="scientific">Platanthera guangdongensis</name>
    <dbReference type="NCBI Taxonomy" id="2320717"/>
    <lineage>
        <taxon>Eukaryota</taxon>
        <taxon>Viridiplantae</taxon>
        <taxon>Streptophyta</taxon>
        <taxon>Embryophyta</taxon>
        <taxon>Tracheophyta</taxon>
        <taxon>Spermatophyta</taxon>
        <taxon>Magnoliopsida</taxon>
        <taxon>Liliopsida</taxon>
        <taxon>Asparagales</taxon>
        <taxon>Orchidaceae</taxon>
        <taxon>Orchidoideae</taxon>
        <taxon>Orchideae</taxon>
        <taxon>Orchidinae</taxon>
        <taxon>Platanthera</taxon>
    </lineage>
</organism>
<dbReference type="Gene3D" id="1.10.510.10">
    <property type="entry name" value="Transferase(Phosphotransferase) domain 1"/>
    <property type="match status" value="1"/>
</dbReference>
<evidence type="ECO:0000256" key="4">
    <source>
        <dbReference type="ARBA" id="ARBA00022777"/>
    </source>
</evidence>
<evidence type="ECO:0000313" key="11">
    <source>
        <dbReference type="EMBL" id="KAK8967693.1"/>
    </source>
</evidence>
<sequence>MSVDMSEPYREDANSGEGVDGRPFAKERAYKLHWEQVADLVAACRFLHNCSDEGKLRVIVAVPTVLVVLAAIGIVVLWWNRRSASRRRNHDVGENFEIVRSIVKSHLSFKYEDLVKATDNFNQNNKLGQGGYGAVYKGILSDGTEVAVKRLSFNTRNWVDQFFNEVTLINQVQHKNLVKLLGCSVDGSESLLVYEFLCNTSLDHYLFAKDSLKRATLTWERRFEIIVGTAEGLAYLHNASNVRIIHRDIKAGNILLDGKFRAKISDFGLARYFAEDRSHLSTGLAGTFGYMAPEYIVQGQLTEKADVYSYGVVVLEIVTGRRNQTSISASADGHSLLQQVWQHYNSETLIRLLDPDLQGKCTDEEALKLFRVGLLCVQESPTLRPTMGKVVPMLTGEAKDLPAPTEPPFLNNRGEQRSGMTP</sequence>
<keyword evidence="4" id="KW-0418">Kinase</keyword>
<evidence type="ECO:0000313" key="12">
    <source>
        <dbReference type="Proteomes" id="UP001412067"/>
    </source>
</evidence>
<keyword evidence="9" id="KW-1133">Transmembrane helix</keyword>
<evidence type="ECO:0000256" key="2">
    <source>
        <dbReference type="ARBA" id="ARBA00022679"/>
    </source>
</evidence>
<evidence type="ECO:0000256" key="9">
    <source>
        <dbReference type="SAM" id="Phobius"/>
    </source>
</evidence>
<name>A0ABR2MU36_9ASPA</name>
<protein>
    <submittedName>
        <fullName evidence="11">Cysteine-rich receptor-like protein kinase 3</fullName>
    </submittedName>
</protein>
<dbReference type="PROSITE" id="PS50011">
    <property type="entry name" value="PROTEIN_KINASE_DOM"/>
    <property type="match status" value="1"/>
</dbReference>
<dbReference type="InterPro" id="IPR000719">
    <property type="entry name" value="Prot_kinase_dom"/>
</dbReference>
<evidence type="ECO:0000256" key="1">
    <source>
        <dbReference type="ARBA" id="ARBA00022527"/>
    </source>
</evidence>